<evidence type="ECO:0000256" key="3">
    <source>
        <dbReference type="ARBA" id="ARBA00023125"/>
    </source>
</evidence>
<dbReference type="GO" id="GO:0015074">
    <property type="term" value="P:DNA integration"/>
    <property type="evidence" value="ECO:0007669"/>
    <property type="project" value="UniProtKB-KW"/>
</dbReference>
<dbReference type="Pfam" id="PF00589">
    <property type="entry name" value="Phage_integrase"/>
    <property type="match status" value="1"/>
</dbReference>
<dbReference type="Pfam" id="PF14657">
    <property type="entry name" value="Arm-DNA-bind_4"/>
    <property type="match status" value="1"/>
</dbReference>
<dbReference type="OrthoDB" id="9803188at2"/>
<keyword evidence="4" id="KW-0233">DNA recombination</keyword>
<dbReference type="InterPro" id="IPR011010">
    <property type="entry name" value="DNA_brk_join_enz"/>
</dbReference>
<organism evidence="8 9">
    <name type="scientific">Bacillus pumilus</name>
    <name type="common">Bacillus mesentericus</name>
    <dbReference type="NCBI Taxonomy" id="1408"/>
    <lineage>
        <taxon>Bacteria</taxon>
        <taxon>Bacillati</taxon>
        <taxon>Bacillota</taxon>
        <taxon>Bacilli</taxon>
        <taxon>Bacillales</taxon>
        <taxon>Bacillaceae</taxon>
        <taxon>Bacillus</taxon>
    </lineage>
</organism>
<sequence>MASFRQHENGTWEYRIRYKDKRTEKYKEKSKRGFKTKKEARIAAEKTAHDLEYVGFDSTNETVGGYFPDWLEIYKKPSVKKTTYSLQERTIRINILPRWEHYRLRDIERNEYQKWLNELIEKYREGTIRRIHSIMNSALNEAVHDFRILRENPLINIKIPKKKEEKKSLKFFTLSQTERFLNQVKTPVKNAKYSHSIQYYVLFTLIARTGLRIGEALALTWDDINLKDGELTVDKTLIYPLNTQPYISTPKTQSSYRTIKLDDHTVSLLKKHRVNRHEVVLMYTNYIQPENNIVFFQHEGKWLKTNVVREYFKEVCKRANLPVLSPHALRHSHAVHLLEAGVNIKYVSERLGHSSIKTTADKYLHVTKKIEDQAMEMYLRYVQ</sequence>
<dbReference type="PANTHER" id="PTHR30349">
    <property type="entry name" value="PHAGE INTEGRASE-RELATED"/>
    <property type="match status" value="1"/>
</dbReference>
<protein>
    <submittedName>
        <fullName evidence="8">Recombinase XerC</fullName>
    </submittedName>
</protein>
<evidence type="ECO:0000313" key="8">
    <source>
        <dbReference type="EMBL" id="PCK20099.1"/>
    </source>
</evidence>
<comment type="similarity">
    <text evidence="1">Belongs to the 'phage' integrase family.</text>
</comment>
<evidence type="ECO:0000259" key="6">
    <source>
        <dbReference type="PROSITE" id="PS51898"/>
    </source>
</evidence>
<dbReference type="Proteomes" id="UP000228754">
    <property type="component" value="Unassembled WGS sequence"/>
</dbReference>
<dbReference type="PROSITE" id="PS51898">
    <property type="entry name" value="TYR_RECOMBINASE"/>
    <property type="match status" value="1"/>
</dbReference>
<keyword evidence="2" id="KW-0229">DNA integration</keyword>
<feature type="domain" description="Core-binding (CB)" evidence="7">
    <location>
        <begin position="61"/>
        <end position="143"/>
    </location>
</feature>
<evidence type="ECO:0000313" key="9">
    <source>
        <dbReference type="Proteomes" id="UP000228754"/>
    </source>
</evidence>
<dbReference type="GO" id="GO:0003677">
    <property type="term" value="F:DNA binding"/>
    <property type="evidence" value="ECO:0007669"/>
    <property type="project" value="UniProtKB-UniRule"/>
</dbReference>
<accession>A0A2A5ISW3</accession>
<dbReference type="InterPro" id="IPR044068">
    <property type="entry name" value="CB"/>
</dbReference>
<dbReference type="AlphaFoldDB" id="A0A2A5ISW3"/>
<evidence type="ECO:0000259" key="7">
    <source>
        <dbReference type="PROSITE" id="PS51900"/>
    </source>
</evidence>
<evidence type="ECO:0000256" key="5">
    <source>
        <dbReference type="PROSITE-ProRule" id="PRU01248"/>
    </source>
</evidence>
<name>A0A2A5ISW3_BACPU</name>
<dbReference type="InterPro" id="IPR013762">
    <property type="entry name" value="Integrase-like_cat_sf"/>
</dbReference>
<dbReference type="InterPro" id="IPR004107">
    <property type="entry name" value="Integrase_SAM-like_N"/>
</dbReference>
<evidence type="ECO:0000256" key="2">
    <source>
        <dbReference type="ARBA" id="ARBA00022908"/>
    </source>
</evidence>
<keyword evidence="3 5" id="KW-0238">DNA-binding</keyword>
<dbReference type="GO" id="GO:0006310">
    <property type="term" value="P:DNA recombination"/>
    <property type="evidence" value="ECO:0007669"/>
    <property type="project" value="UniProtKB-KW"/>
</dbReference>
<dbReference type="Gene3D" id="1.10.443.10">
    <property type="entry name" value="Intergrase catalytic core"/>
    <property type="match status" value="1"/>
</dbReference>
<dbReference type="InterPro" id="IPR028259">
    <property type="entry name" value="AP2-like_int_N"/>
</dbReference>
<gene>
    <name evidence="8" type="ORF">CEY02_15075</name>
</gene>
<reference evidence="8 9" key="1">
    <citation type="submission" date="2017-06" db="EMBL/GenBank/DDBJ databases">
        <title>Draft Genome Sequence of Bacillus sp Strain 36R Isolated from saline sediment at Atanasia, Sonora, Mexico.</title>
        <authorList>
            <person name="Sanchez Diaz R."/>
            <person name="Quiroz Macias M.E."/>
            <person name="Ibarra Gamez J.C."/>
            <person name="Enciso Ibarra J."/>
            <person name="Gomez Gil B."/>
            <person name="Galaviz Silva L."/>
        </authorList>
    </citation>
    <scope>NUCLEOTIDE SEQUENCE [LARGE SCALE GENOMIC DNA]</scope>
    <source>
        <strain evidence="8 9">36R_ATNSAL</strain>
    </source>
</reference>
<dbReference type="InterPro" id="IPR002104">
    <property type="entry name" value="Integrase_catalytic"/>
</dbReference>
<dbReference type="PANTHER" id="PTHR30349:SF64">
    <property type="entry name" value="PROPHAGE INTEGRASE INTD-RELATED"/>
    <property type="match status" value="1"/>
</dbReference>
<proteinExistence type="inferred from homology"/>
<dbReference type="PROSITE" id="PS51900">
    <property type="entry name" value="CB"/>
    <property type="match status" value="1"/>
</dbReference>
<dbReference type="InterPro" id="IPR050090">
    <property type="entry name" value="Tyrosine_recombinase_XerCD"/>
</dbReference>
<dbReference type="CDD" id="cd01189">
    <property type="entry name" value="INT_ICEBs1_C_like"/>
    <property type="match status" value="1"/>
</dbReference>
<dbReference type="EMBL" id="NKHG01000106">
    <property type="protein sequence ID" value="PCK20099.1"/>
    <property type="molecule type" value="Genomic_DNA"/>
</dbReference>
<feature type="domain" description="Tyr recombinase" evidence="6">
    <location>
        <begin position="167"/>
        <end position="376"/>
    </location>
</feature>
<dbReference type="Pfam" id="PF14659">
    <property type="entry name" value="Phage_int_SAM_3"/>
    <property type="match status" value="1"/>
</dbReference>
<dbReference type="InterPro" id="IPR010998">
    <property type="entry name" value="Integrase_recombinase_N"/>
</dbReference>
<dbReference type="SUPFAM" id="SSF56349">
    <property type="entry name" value="DNA breaking-rejoining enzymes"/>
    <property type="match status" value="1"/>
</dbReference>
<evidence type="ECO:0000256" key="1">
    <source>
        <dbReference type="ARBA" id="ARBA00008857"/>
    </source>
</evidence>
<dbReference type="Gene3D" id="1.10.150.130">
    <property type="match status" value="1"/>
</dbReference>
<evidence type="ECO:0000256" key="4">
    <source>
        <dbReference type="ARBA" id="ARBA00023172"/>
    </source>
</evidence>
<comment type="caution">
    <text evidence="8">The sequence shown here is derived from an EMBL/GenBank/DDBJ whole genome shotgun (WGS) entry which is preliminary data.</text>
</comment>